<dbReference type="Pfam" id="PF08079">
    <property type="entry name" value="Ribosomal_L30_N"/>
    <property type="match status" value="1"/>
</dbReference>
<dbReference type="PANTHER" id="PTHR11524:SF16">
    <property type="entry name" value="LARGE RIBOSOMAL SUBUNIT PROTEIN UL30"/>
    <property type="match status" value="1"/>
</dbReference>
<dbReference type="PROSITE" id="PS00634">
    <property type="entry name" value="RIBOSOMAL_L30"/>
    <property type="match status" value="1"/>
</dbReference>
<evidence type="ECO:0008006" key="8">
    <source>
        <dbReference type="Google" id="ProtNLM"/>
    </source>
</evidence>
<evidence type="ECO:0000256" key="2">
    <source>
        <dbReference type="ARBA" id="ARBA00022980"/>
    </source>
</evidence>
<dbReference type="OrthoDB" id="28644at2759"/>
<sequence>MVAKAPTAVPESVLKKRRTSEKIAAERAAAAVKAKAARKITKKEYVKRAETYAAEYRAAARNTVEAKRAARAEGKFYVPAGAKVVFVVRIRGINGLAPKVRKILQLLRLRQIHNGVFVKLNYATLRMLQRVEPYITYGYPNLKTTRELIYKRGFGKVGSRPKGWSRLPLSDNRVIEQSLSKHGIICMEDLIHEIHTVGPAFKQANNFLWPFKLNSPKGGFSKKGKLIHVCEGGEAGNRGELMDAFVRKML</sequence>
<dbReference type="PANTHER" id="PTHR11524">
    <property type="entry name" value="60S RIBOSOMAL PROTEIN L7"/>
    <property type="match status" value="1"/>
</dbReference>
<dbReference type="GO" id="GO:0000463">
    <property type="term" value="P:maturation of LSU-rRNA from tricistronic rRNA transcript (SSU-rRNA, 5.8S rRNA, LSU-rRNA)"/>
    <property type="evidence" value="ECO:0007669"/>
    <property type="project" value="TreeGrafter"/>
</dbReference>
<dbReference type="InterPro" id="IPR018038">
    <property type="entry name" value="Ribosomal_uL30_CS"/>
</dbReference>
<name>A0A1X6P4D8_PORUM</name>
<reference evidence="6 7" key="1">
    <citation type="submission" date="2017-03" db="EMBL/GenBank/DDBJ databases">
        <title>WGS assembly of Porphyra umbilicalis.</title>
        <authorList>
            <person name="Brawley S.H."/>
            <person name="Blouin N.A."/>
            <person name="Ficko-Blean E."/>
            <person name="Wheeler G.L."/>
            <person name="Lohr M."/>
            <person name="Goodson H.V."/>
            <person name="Jenkins J.W."/>
            <person name="Blaby-Haas C.E."/>
            <person name="Helliwell K.E."/>
            <person name="Chan C."/>
            <person name="Marriage T."/>
            <person name="Bhattacharya D."/>
            <person name="Klein A.S."/>
            <person name="Badis Y."/>
            <person name="Brodie J."/>
            <person name="Cao Y."/>
            <person name="Collen J."/>
            <person name="Dittami S.M."/>
            <person name="Gachon C.M."/>
            <person name="Green B.R."/>
            <person name="Karpowicz S."/>
            <person name="Kim J.W."/>
            <person name="Kudahl U."/>
            <person name="Lin S."/>
            <person name="Michel G."/>
            <person name="Mittag M."/>
            <person name="Olson B.J."/>
            <person name="Pangilinan J."/>
            <person name="Peng Y."/>
            <person name="Qiu H."/>
            <person name="Shu S."/>
            <person name="Singer J.T."/>
            <person name="Smith A.G."/>
            <person name="Sprecher B.N."/>
            <person name="Wagner V."/>
            <person name="Wang W."/>
            <person name="Wang Z.-Y."/>
            <person name="Yan J."/>
            <person name="Yarish C."/>
            <person name="Zoeuner-Riek S."/>
            <person name="Zhuang Y."/>
            <person name="Zou Y."/>
            <person name="Lindquist E.A."/>
            <person name="Grimwood J."/>
            <person name="Barry K."/>
            <person name="Rokhsar D.S."/>
            <person name="Schmutz J."/>
            <person name="Stiller J.W."/>
            <person name="Grossman A.R."/>
            <person name="Prochnik S.E."/>
        </authorList>
    </citation>
    <scope>NUCLEOTIDE SEQUENCE [LARGE SCALE GENOMIC DNA]</scope>
    <source>
        <strain evidence="6">4086291</strain>
    </source>
</reference>
<dbReference type="InterPro" id="IPR039699">
    <property type="entry name" value="Ribosomal_uL30"/>
</dbReference>
<feature type="domain" description="Large ribosomal subunit protein uL30 N-terminal eukaryotes" evidence="5">
    <location>
        <begin position="9"/>
        <end position="80"/>
    </location>
</feature>
<dbReference type="Proteomes" id="UP000218209">
    <property type="component" value="Unassembled WGS sequence"/>
</dbReference>
<dbReference type="SUPFAM" id="SSF55129">
    <property type="entry name" value="Ribosomal protein L30p/L7e"/>
    <property type="match status" value="1"/>
</dbReference>
<dbReference type="Pfam" id="PF00327">
    <property type="entry name" value="Ribosomal_L30"/>
    <property type="match status" value="1"/>
</dbReference>
<accession>A0A1X6P4D8</accession>
<dbReference type="GO" id="GO:0022625">
    <property type="term" value="C:cytosolic large ribosomal subunit"/>
    <property type="evidence" value="ECO:0007669"/>
    <property type="project" value="TreeGrafter"/>
</dbReference>
<dbReference type="AlphaFoldDB" id="A0A1X6P4D8"/>
<dbReference type="FunFam" id="3.30.1390.20:FF:000003">
    <property type="entry name" value="60S ribosomal protein L7"/>
    <property type="match status" value="1"/>
</dbReference>
<dbReference type="CDD" id="cd01657">
    <property type="entry name" value="Ribosomal_L7_archeal_euk"/>
    <property type="match status" value="1"/>
</dbReference>
<dbReference type="InterPro" id="IPR016082">
    <property type="entry name" value="Ribosomal_uL30_ferredoxin-like"/>
</dbReference>
<dbReference type="InterPro" id="IPR005998">
    <property type="entry name" value="Ribosomal_uL30_euk"/>
</dbReference>
<evidence type="ECO:0000259" key="5">
    <source>
        <dbReference type="Pfam" id="PF08079"/>
    </source>
</evidence>
<comment type="similarity">
    <text evidence="1">Belongs to the universal ribosomal protein uL30 family.</text>
</comment>
<dbReference type="InterPro" id="IPR012988">
    <property type="entry name" value="Ribosomal_uL30_N_euk"/>
</dbReference>
<evidence type="ECO:0000313" key="6">
    <source>
        <dbReference type="EMBL" id="OSX75741.1"/>
    </source>
</evidence>
<dbReference type="GO" id="GO:0003723">
    <property type="term" value="F:RNA binding"/>
    <property type="evidence" value="ECO:0007669"/>
    <property type="project" value="InterPro"/>
</dbReference>
<gene>
    <name evidence="6" type="ORF">BU14_0223s0014</name>
</gene>
<organism evidence="6 7">
    <name type="scientific">Porphyra umbilicalis</name>
    <name type="common">Purple laver</name>
    <name type="synonym">Red alga</name>
    <dbReference type="NCBI Taxonomy" id="2786"/>
    <lineage>
        <taxon>Eukaryota</taxon>
        <taxon>Rhodophyta</taxon>
        <taxon>Bangiophyceae</taxon>
        <taxon>Bangiales</taxon>
        <taxon>Bangiaceae</taxon>
        <taxon>Porphyra</taxon>
    </lineage>
</organism>
<evidence type="ECO:0000259" key="4">
    <source>
        <dbReference type="Pfam" id="PF00327"/>
    </source>
</evidence>
<dbReference type="EMBL" id="KV918892">
    <property type="protein sequence ID" value="OSX75741.1"/>
    <property type="molecule type" value="Genomic_DNA"/>
</dbReference>
<evidence type="ECO:0000313" key="7">
    <source>
        <dbReference type="Proteomes" id="UP000218209"/>
    </source>
</evidence>
<dbReference type="InterPro" id="IPR035808">
    <property type="entry name" value="Ribosomal_uL30_euk_arc"/>
</dbReference>
<proteinExistence type="inferred from homology"/>
<dbReference type="GO" id="GO:0003735">
    <property type="term" value="F:structural constituent of ribosome"/>
    <property type="evidence" value="ECO:0007669"/>
    <property type="project" value="TreeGrafter"/>
</dbReference>
<keyword evidence="7" id="KW-1185">Reference proteome</keyword>
<protein>
    <recommendedName>
        <fullName evidence="8">Ribosomal protein L30 ferredoxin-like fold domain-containing protein</fullName>
    </recommendedName>
</protein>
<dbReference type="InterPro" id="IPR036919">
    <property type="entry name" value="Ribo_uL30_ferredoxin-like_sf"/>
</dbReference>
<dbReference type="Gene3D" id="3.30.1390.20">
    <property type="entry name" value="Ribosomal protein L30, ferredoxin-like fold domain"/>
    <property type="match status" value="1"/>
</dbReference>
<keyword evidence="2" id="KW-0689">Ribosomal protein</keyword>
<dbReference type="NCBIfam" id="TIGR01310">
    <property type="entry name" value="uL30_euk"/>
    <property type="match status" value="1"/>
</dbReference>
<keyword evidence="3" id="KW-0687">Ribonucleoprotein</keyword>
<feature type="domain" description="Large ribosomal subunit protein uL30-like ferredoxin-like fold" evidence="4">
    <location>
        <begin position="85"/>
        <end position="135"/>
    </location>
</feature>
<evidence type="ECO:0000256" key="1">
    <source>
        <dbReference type="ARBA" id="ARBA00007594"/>
    </source>
</evidence>
<evidence type="ECO:0000256" key="3">
    <source>
        <dbReference type="ARBA" id="ARBA00023274"/>
    </source>
</evidence>